<name>A0A0F9DAF5_9ZZZZ</name>
<sequence>MTTQTGNSGQLSFGGTNIAELKAWSLEQAAAQIPDTAMGDLAQTSKSGLPSATGSIEVHYDEADSVQESMDAGVSGVLILFPKGNTAGQPRITLSVQVTGRTTSGGIDEILPQSFTYAIESGAVVRDLVP</sequence>
<accession>A0A0F9DAF5</accession>
<gene>
    <name evidence="1" type="ORF">LCGC14_2512880</name>
</gene>
<reference evidence="1" key="1">
    <citation type="journal article" date="2015" name="Nature">
        <title>Complex archaea that bridge the gap between prokaryotes and eukaryotes.</title>
        <authorList>
            <person name="Spang A."/>
            <person name="Saw J.H."/>
            <person name="Jorgensen S.L."/>
            <person name="Zaremba-Niedzwiedzka K."/>
            <person name="Martijn J."/>
            <person name="Lind A.E."/>
            <person name="van Eijk R."/>
            <person name="Schleper C."/>
            <person name="Guy L."/>
            <person name="Ettema T.J."/>
        </authorList>
    </citation>
    <scope>NUCLEOTIDE SEQUENCE</scope>
</reference>
<organism evidence="1">
    <name type="scientific">marine sediment metagenome</name>
    <dbReference type="NCBI Taxonomy" id="412755"/>
    <lineage>
        <taxon>unclassified sequences</taxon>
        <taxon>metagenomes</taxon>
        <taxon>ecological metagenomes</taxon>
    </lineage>
</organism>
<protein>
    <submittedName>
        <fullName evidence="1">Uncharacterized protein</fullName>
    </submittedName>
</protein>
<evidence type="ECO:0000313" key="1">
    <source>
        <dbReference type="EMBL" id="KKL14716.1"/>
    </source>
</evidence>
<dbReference type="AlphaFoldDB" id="A0A0F9DAF5"/>
<comment type="caution">
    <text evidence="1">The sequence shown here is derived from an EMBL/GenBank/DDBJ whole genome shotgun (WGS) entry which is preliminary data.</text>
</comment>
<proteinExistence type="predicted"/>
<dbReference type="EMBL" id="LAZR01040348">
    <property type="protein sequence ID" value="KKL14716.1"/>
    <property type="molecule type" value="Genomic_DNA"/>
</dbReference>